<dbReference type="InterPro" id="IPR019833">
    <property type="entry name" value="Mn/Fe_SOD_BS"/>
</dbReference>
<dbReference type="InterPro" id="IPR001189">
    <property type="entry name" value="Mn/Fe_SOD"/>
</dbReference>
<accession>A0A0G0LY75</accession>
<feature type="domain" description="Manganese/iron superoxide dismutase N-terminal" evidence="7">
    <location>
        <begin position="2"/>
        <end position="92"/>
    </location>
</feature>
<comment type="similarity">
    <text evidence="1 6">Belongs to the iron/manganese superoxide dismutase family.</text>
</comment>
<dbReference type="PANTHER" id="PTHR43595:SF2">
    <property type="entry name" value="SMALL RIBOSOMAL SUBUNIT PROTEIN MS42"/>
    <property type="match status" value="1"/>
</dbReference>
<name>A0A0G0LY75_9BACT</name>
<comment type="function">
    <text evidence="6">Destroys radicals which are normally produced within the cells and which are toxic to biological systems.</text>
</comment>
<comment type="caution">
    <text evidence="9">The sequence shown here is derived from an EMBL/GenBank/DDBJ whole genome shotgun (WGS) entry which is preliminary data.</text>
</comment>
<dbReference type="Pfam" id="PF00081">
    <property type="entry name" value="Sod_Fe_N"/>
    <property type="match status" value="1"/>
</dbReference>
<dbReference type="PRINTS" id="PR01703">
    <property type="entry name" value="MNSODISMTASE"/>
</dbReference>
<keyword evidence="4 6" id="KW-0560">Oxidoreductase</keyword>
<evidence type="ECO:0000256" key="2">
    <source>
        <dbReference type="ARBA" id="ARBA00012682"/>
    </source>
</evidence>
<evidence type="ECO:0000256" key="5">
    <source>
        <dbReference type="PIRSR" id="PIRSR000349-1"/>
    </source>
</evidence>
<dbReference type="SUPFAM" id="SSF46609">
    <property type="entry name" value="Fe,Mn superoxide dismutase (SOD), N-terminal domain"/>
    <property type="match status" value="1"/>
</dbReference>
<dbReference type="InterPro" id="IPR019831">
    <property type="entry name" value="Mn/Fe_SOD_N"/>
</dbReference>
<evidence type="ECO:0000256" key="4">
    <source>
        <dbReference type="ARBA" id="ARBA00023002"/>
    </source>
</evidence>
<sequence>MKYELPKLPYSYNALEPYIDTQTMGIHHGKHHQAYIDKLNSVLEKYPELADKKLEELIKELPSLTMDEADKKAIHNNGGGHLNHSFFWQIMAPQKQVDEALLEEIKKTFGSTEEFKKVFTQAATNHFASGWAWLVRLPAQAGDKKNKLQIYSLPNHEFPYLKGHQPVIVLDLWEHAYYLKYQNRRAEYIENWWNVLKLL</sequence>
<evidence type="ECO:0000256" key="3">
    <source>
        <dbReference type="ARBA" id="ARBA00022723"/>
    </source>
</evidence>
<comment type="catalytic activity">
    <reaction evidence="6">
        <text>2 superoxide + 2 H(+) = H2O2 + O2</text>
        <dbReference type="Rhea" id="RHEA:20696"/>
        <dbReference type="ChEBI" id="CHEBI:15378"/>
        <dbReference type="ChEBI" id="CHEBI:15379"/>
        <dbReference type="ChEBI" id="CHEBI:16240"/>
        <dbReference type="ChEBI" id="CHEBI:18421"/>
        <dbReference type="EC" id="1.15.1.1"/>
    </reaction>
</comment>
<dbReference type="GO" id="GO:0046872">
    <property type="term" value="F:metal ion binding"/>
    <property type="evidence" value="ECO:0007669"/>
    <property type="project" value="UniProtKB-KW"/>
</dbReference>
<dbReference type="PIRSF" id="PIRSF000349">
    <property type="entry name" value="SODismutase"/>
    <property type="match status" value="1"/>
</dbReference>
<dbReference type="FunFam" id="1.10.287.990:FF:000001">
    <property type="entry name" value="Superoxide dismutase"/>
    <property type="match status" value="1"/>
</dbReference>
<feature type="domain" description="Manganese/iron superoxide dismutase C-terminal" evidence="8">
    <location>
        <begin position="99"/>
        <end position="196"/>
    </location>
</feature>
<feature type="binding site" evidence="5">
    <location>
        <position position="171"/>
    </location>
    <ligand>
        <name>Mn(2+)</name>
        <dbReference type="ChEBI" id="CHEBI:29035"/>
    </ligand>
</feature>
<gene>
    <name evidence="9" type="ORF">UT16_C0001G0036</name>
</gene>
<evidence type="ECO:0000313" key="9">
    <source>
        <dbReference type="EMBL" id="KKQ92970.1"/>
    </source>
</evidence>
<evidence type="ECO:0000256" key="1">
    <source>
        <dbReference type="ARBA" id="ARBA00008714"/>
    </source>
</evidence>
<keyword evidence="3 5" id="KW-0479">Metal-binding</keyword>
<dbReference type="InterPro" id="IPR036324">
    <property type="entry name" value="Mn/Fe_SOD_N_sf"/>
</dbReference>
<proteinExistence type="inferred from homology"/>
<evidence type="ECO:0000259" key="7">
    <source>
        <dbReference type="Pfam" id="PF00081"/>
    </source>
</evidence>
<evidence type="ECO:0000259" key="8">
    <source>
        <dbReference type="Pfam" id="PF02777"/>
    </source>
</evidence>
<dbReference type="Gene3D" id="1.10.287.990">
    <property type="entry name" value="Fe,Mn superoxide dismutase (SOD) domain"/>
    <property type="match status" value="1"/>
</dbReference>
<dbReference type="PATRIC" id="fig|1618611.3.peg.39"/>
<evidence type="ECO:0000313" key="10">
    <source>
        <dbReference type="Proteomes" id="UP000034706"/>
    </source>
</evidence>
<dbReference type="AlphaFoldDB" id="A0A0G0LY75"/>
<dbReference type="Proteomes" id="UP000034706">
    <property type="component" value="Unassembled WGS sequence"/>
</dbReference>
<reference evidence="9 10" key="1">
    <citation type="journal article" date="2015" name="Nature">
        <title>rRNA introns, odd ribosomes, and small enigmatic genomes across a large radiation of phyla.</title>
        <authorList>
            <person name="Brown C.T."/>
            <person name="Hug L.A."/>
            <person name="Thomas B.C."/>
            <person name="Sharon I."/>
            <person name="Castelle C.J."/>
            <person name="Singh A."/>
            <person name="Wilkins M.J."/>
            <person name="Williams K.H."/>
            <person name="Banfield J.F."/>
        </authorList>
    </citation>
    <scope>NUCLEOTIDE SEQUENCE [LARGE SCALE GENOMIC DNA]</scope>
</reference>
<protein>
    <recommendedName>
        <fullName evidence="2 6">Superoxide dismutase</fullName>
        <ecNumber evidence="2 6">1.15.1.1</ecNumber>
    </recommendedName>
</protein>
<feature type="binding site" evidence="5">
    <location>
        <position position="175"/>
    </location>
    <ligand>
        <name>Mn(2+)</name>
        <dbReference type="ChEBI" id="CHEBI:29035"/>
    </ligand>
</feature>
<dbReference type="PROSITE" id="PS00088">
    <property type="entry name" value="SOD_MN"/>
    <property type="match status" value="1"/>
</dbReference>
<dbReference type="InterPro" id="IPR019832">
    <property type="entry name" value="Mn/Fe_SOD_C"/>
</dbReference>
<dbReference type="GO" id="GO:0004784">
    <property type="term" value="F:superoxide dismutase activity"/>
    <property type="evidence" value="ECO:0007669"/>
    <property type="project" value="UniProtKB-EC"/>
</dbReference>
<dbReference type="EC" id="1.15.1.1" evidence="2 6"/>
<dbReference type="SUPFAM" id="SSF54719">
    <property type="entry name" value="Fe,Mn superoxide dismutase (SOD), C-terminal domain"/>
    <property type="match status" value="1"/>
</dbReference>
<dbReference type="InterPro" id="IPR036314">
    <property type="entry name" value="SOD_C_sf"/>
</dbReference>
<dbReference type="Pfam" id="PF02777">
    <property type="entry name" value="Sod_Fe_C"/>
    <property type="match status" value="1"/>
</dbReference>
<feature type="binding site" evidence="5">
    <location>
        <position position="27"/>
    </location>
    <ligand>
        <name>Mn(2+)</name>
        <dbReference type="ChEBI" id="CHEBI:29035"/>
    </ligand>
</feature>
<feature type="binding site" evidence="5">
    <location>
        <position position="84"/>
    </location>
    <ligand>
        <name>Mn(2+)</name>
        <dbReference type="ChEBI" id="CHEBI:29035"/>
    </ligand>
</feature>
<organism evidence="9 10">
    <name type="scientific">Candidatus Azambacteria bacterium GW2011_GWA2_39_10</name>
    <dbReference type="NCBI Taxonomy" id="1618611"/>
    <lineage>
        <taxon>Bacteria</taxon>
        <taxon>Candidatus Azamiibacteriota</taxon>
    </lineage>
</organism>
<dbReference type="Gene3D" id="3.55.40.20">
    <property type="entry name" value="Iron/manganese superoxide dismutase, C-terminal domain"/>
    <property type="match status" value="1"/>
</dbReference>
<dbReference type="EMBL" id="LBVT01000001">
    <property type="protein sequence ID" value="KKQ92970.1"/>
    <property type="molecule type" value="Genomic_DNA"/>
</dbReference>
<dbReference type="PANTHER" id="PTHR43595">
    <property type="entry name" value="37S RIBOSOMAL PROTEIN S26, MITOCHONDRIAL"/>
    <property type="match status" value="1"/>
</dbReference>
<dbReference type="GO" id="GO:0005737">
    <property type="term" value="C:cytoplasm"/>
    <property type="evidence" value="ECO:0007669"/>
    <property type="project" value="TreeGrafter"/>
</dbReference>
<evidence type="ECO:0000256" key="6">
    <source>
        <dbReference type="RuleBase" id="RU000414"/>
    </source>
</evidence>